<feature type="domain" description="DUF4124" evidence="3">
    <location>
        <begin position="14"/>
        <end position="67"/>
    </location>
</feature>
<evidence type="ECO:0000313" key="4">
    <source>
        <dbReference type="EMBL" id="APZ43915.1"/>
    </source>
</evidence>
<evidence type="ECO:0000313" key="5">
    <source>
        <dbReference type="Proteomes" id="UP000243807"/>
    </source>
</evidence>
<feature type="compositionally biased region" description="Polar residues" evidence="1">
    <location>
        <begin position="47"/>
        <end position="59"/>
    </location>
</feature>
<dbReference type="AlphaFoldDB" id="A0A1P8UJ90"/>
<dbReference type="EMBL" id="CP019434">
    <property type="protein sequence ID" value="APZ43915.1"/>
    <property type="molecule type" value="Genomic_DNA"/>
</dbReference>
<evidence type="ECO:0000256" key="1">
    <source>
        <dbReference type="SAM" id="MobiDB-lite"/>
    </source>
</evidence>
<sequence>MKLRTVIIGTFSVALLTFAMTAHAKIYRWVGADGVVHFSQLPPDNGQKATQISDTPISVTSGPPAAATSTTKAPASGKDNTQQAASQKKNAQTNTASVQRACAAARTNLTALQSGKRVKERLPDGTTKWLDEAQRTKRLQQTRSFIDKHCK</sequence>
<dbReference type="Proteomes" id="UP000243807">
    <property type="component" value="Chromosome"/>
</dbReference>
<keyword evidence="5" id="KW-1185">Reference proteome</keyword>
<feature type="chain" id="PRO_5012523824" description="DUF4124 domain-containing protein" evidence="2">
    <location>
        <begin position="25"/>
        <end position="151"/>
    </location>
</feature>
<evidence type="ECO:0000259" key="3">
    <source>
        <dbReference type="Pfam" id="PF13511"/>
    </source>
</evidence>
<name>A0A1P8UJ90_9GAMM</name>
<protein>
    <recommendedName>
        <fullName evidence="3">DUF4124 domain-containing protein</fullName>
    </recommendedName>
</protein>
<gene>
    <name evidence="4" type="ORF">BW247_13125</name>
</gene>
<dbReference type="RefSeq" id="WP_076837539.1">
    <property type="nucleotide sequence ID" value="NZ_CP019434.1"/>
</dbReference>
<feature type="signal peptide" evidence="2">
    <location>
        <begin position="1"/>
        <end position="24"/>
    </location>
</feature>
<feature type="region of interest" description="Disordered" evidence="1">
    <location>
        <begin position="42"/>
        <end position="99"/>
    </location>
</feature>
<reference evidence="4 5" key="1">
    <citation type="submission" date="2017-01" db="EMBL/GenBank/DDBJ databases">
        <title>Draft sequence of Acidihalobacter ferrooxidans strain DSM 14175 (strain V8).</title>
        <authorList>
            <person name="Khaleque H.N."/>
            <person name="Ramsay J.P."/>
            <person name="Murphy R.J.T."/>
            <person name="Kaksonen A.H."/>
            <person name="Boxall N.J."/>
            <person name="Watkin E.L.J."/>
        </authorList>
    </citation>
    <scope>NUCLEOTIDE SEQUENCE [LARGE SCALE GENOMIC DNA]</scope>
    <source>
        <strain evidence="4 5">V8</strain>
    </source>
</reference>
<dbReference type="STRING" id="1765967.BW247_13125"/>
<dbReference type="Pfam" id="PF13511">
    <property type="entry name" value="DUF4124"/>
    <property type="match status" value="1"/>
</dbReference>
<accession>A0A1P8UJ90</accession>
<feature type="compositionally biased region" description="Low complexity" evidence="1">
    <location>
        <begin position="60"/>
        <end position="78"/>
    </location>
</feature>
<evidence type="ECO:0000256" key="2">
    <source>
        <dbReference type="SAM" id="SignalP"/>
    </source>
</evidence>
<dbReference type="InterPro" id="IPR025392">
    <property type="entry name" value="DUF4124"/>
</dbReference>
<proteinExistence type="predicted"/>
<dbReference type="KEGG" id="afy:BW247_13125"/>
<keyword evidence="2" id="KW-0732">Signal</keyword>
<feature type="compositionally biased region" description="Polar residues" evidence="1">
    <location>
        <begin position="79"/>
        <end position="98"/>
    </location>
</feature>
<organism evidence="4 5">
    <name type="scientific">Acidihalobacter ferrooxydans</name>
    <dbReference type="NCBI Taxonomy" id="1765967"/>
    <lineage>
        <taxon>Bacteria</taxon>
        <taxon>Pseudomonadati</taxon>
        <taxon>Pseudomonadota</taxon>
        <taxon>Gammaproteobacteria</taxon>
        <taxon>Chromatiales</taxon>
        <taxon>Ectothiorhodospiraceae</taxon>
        <taxon>Acidihalobacter</taxon>
    </lineage>
</organism>